<keyword evidence="3" id="KW-1185">Reference proteome</keyword>
<evidence type="ECO:0000313" key="3">
    <source>
        <dbReference type="Proteomes" id="UP001303373"/>
    </source>
</evidence>
<feature type="region of interest" description="Disordered" evidence="1">
    <location>
        <begin position="46"/>
        <end position="65"/>
    </location>
</feature>
<dbReference type="GO" id="GO:0005763">
    <property type="term" value="C:mitochondrial small ribosomal subunit"/>
    <property type="evidence" value="ECO:0007669"/>
    <property type="project" value="TreeGrafter"/>
</dbReference>
<organism evidence="2 3">
    <name type="scientific">Acrodontium crateriforme</name>
    <dbReference type="NCBI Taxonomy" id="150365"/>
    <lineage>
        <taxon>Eukaryota</taxon>
        <taxon>Fungi</taxon>
        <taxon>Dikarya</taxon>
        <taxon>Ascomycota</taxon>
        <taxon>Pezizomycotina</taxon>
        <taxon>Dothideomycetes</taxon>
        <taxon>Dothideomycetidae</taxon>
        <taxon>Mycosphaerellales</taxon>
        <taxon>Teratosphaeriaceae</taxon>
        <taxon>Acrodontium</taxon>
    </lineage>
</organism>
<dbReference type="Pfam" id="PF12298">
    <property type="entry name" value="Bot1p"/>
    <property type="match status" value="1"/>
</dbReference>
<dbReference type="GO" id="GO:0032543">
    <property type="term" value="P:mitochondrial translation"/>
    <property type="evidence" value="ECO:0007669"/>
    <property type="project" value="TreeGrafter"/>
</dbReference>
<gene>
    <name evidence="2" type="ORF">R9X50_00605400</name>
</gene>
<dbReference type="InterPro" id="IPR021036">
    <property type="entry name" value="Ribosomal_mS45"/>
</dbReference>
<protein>
    <recommendedName>
        <fullName evidence="4">Eukaryotic mitochondrial regulator protein-domain-containing protein</fullName>
    </recommendedName>
</protein>
<evidence type="ECO:0008006" key="4">
    <source>
        <dbReference type="Google" id="ProtNLM"/>
    </source>
</evidence>
<evidence type="ECO:0000313" key="2">
    <source>
        <dbReference type="EMBL" id="WPH03178.1"/>
    </source>
</evidence>
<accession>A0AAQ3RDG5</accession>
<dbReference type="PANTHER" id="PTHR28158">
    <property type="entry name" value="37S RIBOSOMAL PROTEIN S35, MITOCHONDRIAL"/>
    <property type="match status" value="1"/>
</dbReference>
<dbReference type="GO" id="GO:0003735">
    <property type="term" value="F:structural constituent of ribosome"/>
    <property type="evidence" value="ECO:0007669"/>
    <property type="project" value="TreeGrafter"/>
</dbReference>
<reference evidence="2 3" key="1">
    <citation type="submission" date="2023-11" db="EMBL/GenBank/DDBJ databases">
        <title>An acidophilic fungus is an integral part of prey digestion in a carnivorous sundew plant.</title>
        <authorList>
            <person name="Tsai I.J."/>
        </authorList>
    </citation>
    <scope>NUCLEOTIDE SEQUENCE [LARGE SCALE GENOMIC DNA]</scope>
    <source>
        <strain evidence="2">169a</strain>
    </source>
</reference>
<proteinExistence type="predicted"/>
<dbReference type="AlphaFoldDB" id="A0AAQ3RDG5"/>
<evidence type="ECO:0000256" key="1">
    <source>
        <dbReference type="SAM" id="MobiDB-lite"/>
    </source>
</evidence>
<name>A0AAQ3RDG5_9PEZI</name>
<dbReference type="PANTHER" id="PTHR28158:SF1">
    <property type="entry name" value="SMALL RIBOSOMAL SUBUNIT PROTEIN MS45"/>
    <property type="match status" value="1"/>
</dbReference>
<sequence length="355" mass="40452">MFDWLKRGPGRNLRDPLADSTNYLSAYDKEGRLRRAQNVDLKKYRESAAAATNGPRPLSTAEKKAEDAMIAQENADGITDDEKAANALQRAQLRARGSAEEISLPRERSGDLRPYPMNEHFRSQSVLSEELREQIYQQVAVVGLGVDTVASSFGVDMRRVAAVVRLKTIEKQWVGQGKSLAKPYNDAVLAMLPKTEYSPTRVTPHESINDLPVHPRTRNQLFYPTSESRHFTREDAAKAFDPKLLPADKRIPLPVLVKLEKWNLENLPREERQRRLREDDLAERTAQLAKEEKKAAWEARTQRVVPGRRWDFKFQDISAEKVGKDGRGRDAVGYRYGMPHEDRKRGLIKIPTSVE</sequence>
<dbReference type="Proteomes" id="UP001303373">
    <property type="component" value="Chromosome 10"/>
</dbReference>
<dbReference type="EMBL" id="CP138589">
    <property type="protein sequence ID" value="WPH03178.1"/>
    <property type="molecule type" value="Genomic_DNA"/>
</dbReference>